<dbReference type="RefSeq" id="WP_008412587.1">
    <property type="nucleotide sequence ID" value="NZ_CAOS01000013.1"/>
</dbReference>
<proteinExistence type="predicted"/>
<dbReference type="STRING" id="1121428.DESHY_60073"/>
<evidence type="ECO:0000313" key="1">
    <source>
        <dbReference type="EMBL" id="CCO08901.1"/>
    </source>
</evidence>
<dbReference type="OrthoDB" id="2381377at2"/>
<dbReference type="eggNOG" id="ENOG5032YE8">
    <property type="taxonomic scope" value="Bacteria"/>
</dbReference>
<organism evidence="1 2">
    <name type="scientific">Desulforamulus hydrothermalis Lam5 = DSM 18033</name>
    <dbReference type="NCBI Taxonomy" id="1121428"/>
    <lineage>
        <taxon>Bacteria</taxon>
        <taxon>Bacillati</taxon>
        <taxon>Bacillota</taxon>
        <taxon>Clostridia</taxon>
        <taxon>Eubacteriales</taxon>
        <taxon>Peptococcaceae</taxon>
        <taxon>Desulforamulus</taxon>
    </lineage>
</organism>
<dbReference type="AlphaFoldDB" id="K8EK38"/>
<dbReference type="Proteomes" id="UP000009315">
    <property type="component" value="Unassembled WGS sequence"/>
</dbReference>
<accession>K8EK38</accession>
<protein>
    <recommendedName>
        <fullName evidence="3">AraC family transcriptional regulator</fullName>
    </recommendedName>
</protein>
<gene>
    <name evidence="1" type="ORF">DESHY_60073</name>
</gene>
<name>K8EK38_9FIRM</name>
<sequence>MDSLKSKVAYLQGLADGMDLPAESKEGRLLNGIIDVLEDFADHLEGLAEAQEQLEDYVETIDEDLYTLEEDLTQSQDDDYVEVDCPGCGETVMFDAGILEDDDVVEVTCPNCDEVVFVNDDTYASADEAELLEGREANGNGKQRRE</sequence>
<dbReference type="NCBIfam" id="NF045650">
    <property type="entry name" value="CD1247_Nterm"/>
    <property type="match status" value="1"/>
</dbReference>
<dbReference type="EMBL" id="CAOS01000013">
    <property type="protein sequence ID" value="CCO08901.1"/>
    <property type="molecule type" value="Genomic_DNA"/>
</dbReference>
<comment type="caution">
    <text evidence="1">The sequence shown here is derived from an EMBL/GenBank/DDBJ whole genome shotgun (WGS) entry which is preliminary data.</text>
</comment>
<evidence type="ECO:0000313" key="2">
    <source>
        <dbReference type="Proteomes" id="UP000009315"/>
    </source>
</evidence>
<reference evidence="1 2" key="1">
    <citation type="journal article" date="2013" name="Genome Announc.">
        <title>Genome Sequence of the Sulfate-Reducing Bacterium Desulfotomaculum hydrothermale Lam5(T).</title>
        <authorList>
            <person name="Amin O."/>
            <person name="Fardeau M.L."/>
            <person name="Valette O."/>
            <person name="Hirschler-Rea A."/>
            <person name="Barbe V."/>
            <person name="Medigue C."/>
            <person name="Vacherie B."/>
            <person name="Ollivier B."/>
            <person name="Bertin P.N."/>
            <person name="Dolla A."/>
        </authorList>
    </citation>
    <scope>NUCLEOTIDE SEQUENCE [LARGE SCALE GENOMIC DNA]</scope>
    <source>
        <strain evidence="2">Lam5 / DSM 18033</strain>
    </source>
</reference>
<dbReference type="InterPro" id="IPR054688">
    <property type="entry name" value="CD1247_N"/>
</dbReference>
<keyword evidence="2" id="KW-1185">Reference proteome</keyword>
<evidence type="ECO:0008006" key="3">
    <source>
        <dbReference type="Google" id="ProtNLM"/>
    </source>
</evidence>